<organism evidence="2 3">
    <name type="scientific">Anopheles merus</name>
    <name type="common">Mosquito</name>
    <dbReference type="NCBI Taxonomy" id="30066"/>
    <lineage>
        <taxon>Eukaryota</taxon>
        <taxon>Metazoa</taxon>
        <taxon>Ecdysozoa</taxon>
        <taxon>Arthropoda</taxon>
        <taxon>Hexapoda</taxon>
        <taxon>Insecta</taxon>
        <taxon>Pterygota</taxon>
        <taxon>Neoptera</taxon>
        <taxon>Endopterygota</taxon>
        <taxon>Diptera</taxon>
        <taxon>Nematocera</taxon>
        <taxon>Culicoidea</taxon>
        <taxon>Culicidae</taxon>
        <taxon>Anophelinae</taxon>
        <taxon>Anopheles</taxon>
    </lineage>
</organism>
<dbReference type="EnsemblMetazoa" id="AMEM007226-RA">
    <property type="protein sequence ID" value="AMEM007226-PA"/>
    <property type="gene ID" value="AMEM007226"/>
</dbReference>
<dbReference type="AlphaFoldDB" id="A0A182V1C9"/>
<evidence type="ECO:0000313" key="3">
    <source>
        <dbReference type="Proteomes" id="UP000075903"/>
    </source>
</evidence>
<feature type="signal peptide" evidence="1">
    <location>
        <begin position="1"/>
        <end position="29"/>
    </location>
</feature>
<evidence type="ECO:0000313" key="2">
    <source>
        <dbReference type="EnsemblMetazoa" id="AMEM007226-PA"/>
    </source>
</evidence>
<dbReference type="Proteomes" id="UP000075903">
    <property type="component" value="Unassembled WGS sequence"/>
</dbReference>
<dbReference type="VEuPathDB" id="VectorBase:AMEM21_004329"/>
<feature type="chain" id="PRO_5008139116" evidence="1">
    <location>
        <begin position="30"/>
        <end position="476"/>
    </location>
</feature>
<dbReference type="VEuPathDB" id="VectorBase:AMEM007226"/>
<reference evidence="2" key="1">
    <citation type="submission" date="2020-05" db="UniProtKB">
        <authorList>
            <consortium name="EnsemblMetazoa"/>
        </authorList>
    </citation>
    <scope>IDENTIFICATION</scope>
    <source>
        <strain evidence="2">MAF</strain>
    </source>
</reference>
<keyword evidence="3" id="KW-1185">Reference proteome</keyword>
<protein>
    <submittedName>
        <fullName evidence="2">Uncharacterized protein</fullName>
    </submittedName>
</protein>
<name>A0A182V1C9_ANOME</name>
<keyword evidence="1" id="KW-0732">Signal</keyword>
<proteinExistence type="predicted"/>
<dbReference type="Pfam" id="PF06477">
    <property type="entry name" value="DUF1091"/>
    <property type="match status" value="3"/>
</dbReference>
<dbReference type="VEuPathDB" id="VectorBase:AMEM21_003399"/>
<accession>A0A182V1C9</accession>
<dbReference type="PANTHER" id="PTHR21112:SF0">
    <property type="entry name" value="CHEMOSENSORY PROTEIN A 29A-RELATED"/>
    <property type="match status" value="1"/>
</dbReference>
<evidence type="ECO:0000256" key="1">
    <source>
        <dbReference type="SAM" id="SignalP"/>
    </source>
</evidence>
<dbReference type="InterPro" id="IPR010512">
    <property type="entry name" value="DUF1091"/>
</dbReference>
<dbReference type="PANTHER" id="PTHR21112">
    <property type="entry name" value="CHEMOSENSORY PROTEIN A 29A-RELATED"/>
    <property type="match status" value="1"/>
</dbReference>
<dbReference type="VEuPathDB" id="VectorBase:AMEM21_000739"/>
<dbReference type="STRING" id="30066.A0A182V1C9"/>
<sequence>MFHPMCVTAHTGNLFAILFLTLAISELHTAPVHVMYERFQQNNGTDLIDAANLRIRKFNRTLTVFDGTFELYRDMDDDYTFSVSLSYSTLGNNQFIRSPFRLPQQHVCTFLNTTYRDYREFYRHVTNLPDVGTCPMPAQQYYIRNKVLDSKLINNYFQPGLWRFDLLILKKHVEYPLLSAELSPMCSILLIVTLAVALFLVAPGDGLMRVVLDFDRYEMFNGTDFFNMEKFRVRKFNRTLSVMNGTGVLLVDLDDRYTFGIDFARSAQGNNQFQAYPMKLAAKPFCEFVNLYYREYQHLFLKYTNLPFVPPEGLCPFPKGTYWAKDAHIDSSVIPVVVPEGLWRCTIDMVDTENDLVFSLRQYGFSFARSALGNNQFNAYPMKIPSRPMCQFLNTYYREYQHMFLKYTNLPSVPEEGLCPFPKGTYWAKDAYVDSSVVPQAVPEGFWRVRPELRLVETGEAVATGSFYFRITKEWY</sequence>